<dbReference type="InterPro" id="IPR050595">
    <property type="entry name" value="Bact_response_regulator"/>
</dbReference>
<evidence type="ECO:0000256" key="2">
    <source>
        <dbReference type="PROSITE-ProRule" id="PRU00169"/>
    </source>
</evidence>
<evidence type="ECO:0000313" key="4">
    <source>
        <dbReference type="EMBL" id="SAL87272.1"/>
    </source>
</evidence>
<gene>
    <name evidence="4" type="ORF">AWB74_08042</name>
</gene>
<accession>A0A158L1P4</accession>
<dbReference type="EMBL" id="FCOM02000088">
    <property type="protein sequence ID" value="SAL87272.1"/>
    <property type="molecule type" value="Genomic_DNA"/>
</dbReference>
<dbReference type="CDD" id="cd00156">
    <property type="entry name" value="REC"/>
    <property type="match status" value="1"/>
</dbReference>
<evidence type="ECO:0000259" key="3">
    <source>
        <dbReference type="PROSITE" id="PS50110"/>
    </source>
</evidence>
<dbReference type="GO" id="GO:0000160">
    <property type="term" value="P:phosphorelay signal transduction system"/>
    <property type="evidence" value="ECO:0007669"/>
    <property type="project" value="InterPro"/>
</dbReference>
<sequence>MLGHRPTTAPGAKAALDAIDNAAFDVLLTDVRLPDISGIELAGRIAKVHKGISVIFASGDTIQDNNAGDFPWQSLRKPYTVDQLEAALRKTRQDDA</sequence>
<dbReference type="PANTHER" id="PTHR44591">
    <property type="entry name" value="STRESS RESPONSE REGULATOR PROTEIN 1"/>
    <property type="match status" value="1"/>
</dbReference>
<feature type="modified residue" description="4-aspartylphosphate" evidence="2">
    <location>
        <position position="30"/>
    </location>
</feature>
<dbReference type="InterPro" id="IPR011006">
    <property type="entry name" value="CheY-like_superfamily"/>
</dbReference>
<protein>
    <submittedName>
        <fullName evidence="4">Multi-sensor hybrid histidine kinase</fullName>
    </submittedName>
</protein>
<dbReference type="GO" id="GO:0016301">
    <property type="term" value="F:kinase activity"/>
    <property type="evidence" value="ECO:0007669"/>
    <property type="project" value="UniProtKB-KW"/>
</dbReference>
<dbReference type="SUPFAM" id="SSF52172">
    <property type="entry name" value="CheY-like"/>
    <property type="match status" value="1"/>
</dbReference>
<name>A0A158L1P4_9BURK</name>
<dbReference type="Proteomes" id="UP000055019">
    <property type="component" value="Unassembled WGS sequence"/>
</dbReference>
<comment type="caution">
    <text evidence="4">The sequence shown here is derived from an EMBL/GenBank/DDBJ whole genome shotgun (WGS) entry which is preliminary data.</text>
</comment>
<dbReference type="Pfam" id="PF00072">
    <property type="entry name" value="Response_reg"/>
    <property type="match status" value="1"/>
</dbReference>
<dbReference type="PANTHER" id="PTHR44591:SF3">
    <property type="entry name" value="RESPONSE REGULATORY DOMAIN-CONTAINING PROTEIN"/>
    <property type="match status" value="1"/>
</dbReference>
<keyword evidence="4" id="KW-0808">Transferase</keyword>
<evidence type="ECO:0000256" key="1">
    <source>
        <dbReference type="ARBA" id="ARBA00022553"/>
    </source>
</evidence>
<keyword evidence="4" id="KW-0418">Kinase</keyword>
<proteinExistence type="predicted"/>
<evidence type="ECO:0000313" key="5">
    <source>
        <dbReference type="Proteomes" id="UP000055019"/>
    </source>
</evidence>
<reference evidence="4" key="1">
    <citation type="submission" date="2016-01" db="EMBL/GenBank/DDBJ databases">
        <authorList>
            <person name="Peeters C."/>
        </authorList>
    </citation>
    <scope>NUCLEOTIDE SEQUENCE [LARGE SCALE GENOMIC DNA]</scope>
    <source>
        <strain evidence="4">LMG 29317</strain>
    </source>
</reference>
<dbReference type="Gene3D" id="3.40.50.2300">
    <property type="match status" value="1"/>
</dbReference>
<keyword evidence="5" id="KW-1185">Reference proteome</keyword>
<feature type="domain" description="Response regulatory" evidence="3">
    <location>
        <begin position="1"/>
        <end position="92"/>
    </location>
</feature>
<keyword evidence="1 2" id="KW-0597">Phosphoprotein</keyword>
<dbReference type="AlphaFoldDB" id="A0A158L1P4"/>
<dbReference type="InterPro" id="IPR001789">
    <property type="entry name" value="Sig_transdc_resp-reg_receiver"/>
</dbReference>
<organism evidence="4 5">
    <name type="scientific">Caballeronia arvi</name>
    <dbReference type="NCBI Taxonomy" id="1777135"/>
    <lineage>
        <taxon>Bacteria</taxon>
        <taxon>Pseudomonadati</taxon>
        <taxon>Pseudomonadota</taxon>
        <taxon>Betaproteobacteria</taxon>
        <taxon>Burkholderiales</taxon>
        <taxon>Burkholderiaceae</taxon>
        <taxon>Caballeronia</taxon>
    </lineage>
</organism>
<dbReference type="PROSITE" id="PS50110">
    <property type="entry name" value="RESPONSE_REGULATORY"/>
    <property type="match status" value="1"/>
</dbReference>